<name>A0A090T305_9VIBR</name>
<dbReference type="Proteomes" id="UP000029224">
    <property type="component" value="Unassembled WGS sequence"/>
</dbReference>
<evidence type="ECO:0000313" key="1">
    <source>
        <dbReference type="EMBL" id="GAL33538.1"/>
    </source>
</evidence>
<evidence type="ECO:0000313" key="2">
    <source>
        <dbReference type="Proteomes" id="UP000029224"/>
    </source>
</evidence>
<organism evidence="1 2">
    <name type="scientific">Vibrio maritimus</name>
    <dbReference type="NCBI Taxonomy" id="990268"/>
    <lineage>
        <taxon>Bacteria</taxon>
        <taxon>Pseudomonadati</taxon>
        <taxon>Pseudomonadota</taxon>
        <taxon>Gammaproteobacteria</taxon>
        <taxon>Vibrionales</taxon>
        <taxon>Vibrionaceae</taxon>
        <taxon>Vibrio</taxon>
    </lineage>
</organism>
<dbReference type="InterPro" id="IPR036271">
    <property type="entry name" value="Tet_transcr_reg_TetR-rel_C_sf"/>
</dbReference>
<sequence length="75" mass="8361">MLFDTLEQAIVATLTHAQQRLEISNEQDVTAIGQFVICQMQGMRVLGKAKRYTEIDVATRVLCDYLRGLSAKTAS</sequence>
<reference evidence="1 2" key="1">
    <citation type="submission" date="2014-09" db="EMBL/GenBank/DDBJ databases">
        <title>Vibrio maritimus JCM 19240. (C210) whole genome shotgun sequence.</title>
        <authorList>
            <person name="Sawabe T."/>
            <person name="Meirelles P."/>
            <person name="Nakanishi M."/>
            <person name="Sayaka M."/>
            <person name="Hattori M."/>
            <person name="Ohkuma M."/>
        </authorList>
    </citation>
    <scope>NUCLEOTIDE SEQUENCE [LARGE SCALE GENOMIC DNA]</scope>
    <source>
        <strain evidence="1 2">JCM 19240</strain>
    </source>
</reference>
<comment type="caution">
    <text evidence="1">The sequence shown here is derived from an EMBL/GenBank/DDBJ whole genome shotgun (WGS) entry which is preliminary data.</text>
</comment>
<proteinExistence type="predicted"/>
<reference evidence="1 2" key="2">
    <citation type="submission" date="2014-09" db="EMBL/GenBank/DDBJ databases">
        <authorList>
            <consortium name="NBRP consortium"/>
            <person name="Sawabe T."/>
            <person name="Meirelles P."/>
            <person name="Nakanishi M."/>
            <person name="Sayaka M."/>
            <person name="Hattori M."/>
            <person name="Ohkuma M."/>
        </authorList>
    </citation>
    <scope>NUCLEOTIDE SEQUENCE [LARGE SCALE GENOMIC DNA]</scope>
    <source>
        <strain evidence="1 2">JCM 19240</strain>
    </source>
</reference>
<dbReference type="SUPFAM" id="SSF48498">
    <property type="entry name" value="Tetracyclin repressor-like, C-terminal domain"/>
    <property type="match status" value="1"/>
</dbReference>
<protein>
    <recommendedName>
        <fullName evidence="3">Transcriptional regulator TetR family</fullName>
    </recommendedName>
</protein>
<keyword evidence="2" id="KW-1185">Reference proteome</keyword>
<dbReference type="EMBL" id="BBMT01000003">
    <property type="protein sequence ID" value="GAL33538.1"/>
    <property type="molecule type" value="Genomic_DNA"/>
</dbReference>
<evidence type="ECO:0008006" key="3">
    <source>
        <dbReference type="Google" id="ProtNLM"/>
    </source>
</evidence>
<accession>A0A090T305</accession>
<gene>
    <name evidence="1" type="ORF">JCM19240_2234</name>
</gene>
<dbReference type="AlphaFoldDB" id="A0A090T305"/>
<dbReference type="Gene3D" id="1.10.357.10">
    <property type="entry name" value="Tetracycline Repressor, domain 2"/>
    <property type="match status" value="1"/>
</dbReference>